<accession>A0A2I1EW47</accession>
<evidence type="ECO:0000313" key="2">
    <source>
        <dbReference type="Proteomes" id="UP000232722"/>
    </source>
</evidence>
<organism evidence="1 2">
    <name type="scientific">Rhizophagus irregularis</name>
    <dbReference type="NCBI Taxonomy" id="588596"/>
    <lineage>
        <taxon>Eukaryota</taxon>
        <taxon>Fungi</taxon>
        <taxon>Fungi incertae sedis</taxon>
        <taxon>Mucoromycota</taxon>
        <taxon>Glomeromycotina</taxon>
        <taxon>Glomeromycetes</taxon>
        <taxon>Glomerales</taxon>
        <taxon>Glomeraceae</taxon>
        <taxon>Rhizophagus</taxon>
    </lineage>
</organism>
<reference evidence="1 2" key="1">
    <citation type="submission" date="2016-04" db="EMBL/GenBank/DDBJ databases">
        <title>Genome analyses suggest a sexual origin of heterokaryosis in a supposedly ancient asexual fungus.</title>
        <authorList>
            <person name="Ropars J."/>
            <person name="Sedzielewska K."/>
            <person name="Noel J."/>
            <person name="Charron P."/>
            <person name="Farinelli L."/>
            <person name="Marton T."/>
            <person name="Kruger M."/>
            <person name="Pelin A."/>
            <person name="Brachmann A."/>
            <person name="Corradi N."/>
        </authorList>
    </citation>
    <scope>NUCLEOTIDE SEQUENCE [LARGE SCALE GENOMIC DNA]</scope>
    <source>
        <strain evidence="1 2">A5</strain>
    </source>
</reference>
<dbReference type="OrthoDB" id="10426019at2759"/>
<dbReference type="AlphaFoldDB" id="A0A2I1EW47"/>
<evidence type="ECO:0000313" key="1">
    <source>
        <dbReference type="EMBL" id="PKC00359.1"/>
    </source>
</evidence>
<sequence length="91" mass="10675">MIFGKYHYIWKADYEEEFFNISISLIDPTIKLPTEINSIEELRNALKENISFTVFKNTNVLICGPNSLWKIKFDKELATYTDISITLHTQN</sequence>
<dbReference type="EMBL" id="LLXJ01001891">
    <property type="protein sequence ID" value="PKC00359.1"/>
    <property type="molecule type" value="Genomic_DNA"/>
</dbReference>
<protein>
    <submittedName>
        <fullName evidence="1">Uncharacterized protein</fullName>
    </submittedName>
</protein>
<reference evidence="1 2" key="2">
    <citation type="submission" date="2017-09" db="EMBL/GenBank/DDBJ databases">
        <title>Extensive intraspecific genome diversity in a model arbuscular mycorrhizal fungus.</title>
        <authorList>
            <person name="Chen E.C."/>
            <person name="Morin E."/>
            <person name="Beaudet D."/>
            <person name="Noel J."/>
            <person name="Ndikumana S."/>
            <person name="Charron P."/>
            <person name="St-Onge C."/>
            <person name="Giorgi J."/>
            <person name="Grigoriev I.V."/>
            <person name="Roux C."/>
            <person name="Martin F.M."/>
            <person name="Corradi N."/>
        </authorList>
    </citation>
    <scope>NUCLEOTIDE SEQUENCE [LARGE SCALE GENOMIC DNA]</scope>
    <source>
        <strain evidence="1 2">A5</strain>
    </source>
</reference>
<comment type="caution">
    <text evidence="1">The sequence shown here is derived from an EMBL/GenBank/DDBJ whole genome shotgun (WGS) entry which is preliminary data.</text>
</comment>
<proteinExistence type="predicted"/>
<gene>
    <name evidence="1" type="ORF">RhiirA5_428300</name>
</gene>
<dbReference type="VEuPathDB" id="FungiDB:RhiirA1_471095"/>
<name>A0A2I1EW47_9GLOM</name>
<dbReference type="Proteomes" id="UP000232722">
    <property type="component" value="Unassembled WGS sequence"/>
</dbReference>